<organism evidence="2 4">
    <name type="scientific">Billgrantia kenyensis</name>
    <dbReference type="NCBI Taxonomy" id="321266"/>
    <lineage>
        <taxon>Bacteria</taxon>
        <taxon>Pseudomonadati</taxon>
        <taxon>Pseudomonadota</taxon>
        <taxon>Gammaproteobacteria</taxon>
        <taxon>Oceanospirillales</taxon>
        <taxon>Halomonadaceae</taxon>
        <taxon>Billgrantia</taxon>
    </lineage>
</organism>
<feature type="transmembrane region" description="Helical" evidence="1">
    <location>
        <begin position="109"/>
        <end position="132"/>
    </location>
</feature>
<protein>
    <recommendedName>
        <fullName evidence="6">Transmembrane protein</fullName>
    </recommendedName>
</protein>
<keyword evidence="5" id="KW-1185">Reference proteome</keyword>
<evidence type="ECO:0008006" key="6">
    <source>
        <dbReference type="Google" id="ProtNLM"/>
    </source>
</evidence>
<accession>A0A7V9W436</accession>
<comment type="caution">
    <text evidence="2">The sequence shown here is derived from an EMBL/GenBank/DDBJ whole genome shotgun (WGS) entry which is preliminary data.</text>
</comment>
<dbReference type="RefSeq" id="WP_181516356.1">
    <property type="nucleotide sequence ID" value="NZ_JABFUB010000003.1"/>
</dbReference>
<reference evidence="3 5" key="1">
    <citation type="submission" date="2020-05" db="EMBL/GenBank/DDBJ databases">
        <title>Comparative genomic analysis of denitrifying bacteria from Halomonas genus.</title>
        <authorList>
            <person name="Wang L."/>
            <person name="Shao Z."/>
        </authorList>
    </citation>
    <scope>NUCLEOTIDE SEQUENCE [LARGE SCALE GENOMIC DNA]</scope>
    <source>
        <strain evidence="3 5">DSM 17331</strain>
    </source>
</reference>
<dbReference type="Proteomes" id="UP000518091">
    <property type="component" value="Unassembled WGS sequence"/>
</dbReference>
<evidence type="ECO:0000313" key="4">
    <source>
        <dbReference type="Proteomes" id="UP000518091"/>
    </source>
</evidence>
<keyword evidence="1" id="KW-0472">Membrane</keyword>
<evidence type="ECO:0000313" key="3">
    <source>
        <dbReference type="EMBL" id="MCG6661224.1"/>
    </source>
</evidence>
<sequence length="145" mass="16141">MNRERIHWVLIVAEMLLLALPVSAFCFVFGLGLLLTVGFPWGMQEVAIILFVFVGTLGIAGLWCVAVAFLLRRERSLWWWRVACAGAGLTLVSLVLSGLLSLGWEPAEWVIIVALGIFASPLLIPFLHLGYLCRSRLGRPQRPVR</sequence>
<dbReference type="EMBL" id="JABFUB010000003">
    <property type="protein sequence ID" value="MCG6661224.1"/>
    <property type="molecule type" value="Genomic_DNA"/>
</dbReference>
<feature type="transmembrane region" description="Helical" evidence="1">
    <location>
        <begin position="7"/>
        <end position="35"/>
    </location>
</feature>
<gene>
    <name evidence="2" type="ORF">H1D44_17445</name>
    <name evidence="3" type="ORF">HOP48_06625</name>
</gene>
<feature type="transmembrane region" description="Helical" evidence="1">
    <location>
        <begin position="47"/>
        <end position="71"/>
    </location>
</feature>
<dbReference type="EMBL" id="JACEFT010000029">
    <property type="protein sequence ID" value="MBA2780676.1"/>
    <property type="molecule type" value="Genomic_DNA"/>
</dbReference>
<reference evidence="2 4" key="2">
    <citation type="submission" date="2020-07" db="EMBL/GenBank/DDBJ databases">
        <title>Identification of Halomonas strains.</title>
        <authorList>
            <person name="Xiao Z."/>
            <person name="Shen J."/>
        </authorList>
    </citation>
    <scope>NUCLEOTIDE SEQUENCE [LARGE SCALE GENOMIC DNA]</scope>
    <source>
        <strain evidence="2 4">DSM 17331</strain>
    </source>
</reference>
<evidence type="ECO:0000256" key="1">
    <source>
        <dbReference type="SAM" id="Phobius"/>
    </source>
</evidence>
<keyword evidence="1" id="KW-1133">Transmembrane helix</keyword>
<dbReference type="AlphaFoldDB" id="A0A7V9W436"/>
<evidence type="ECO:0000313" key="5">
    <source>
        <dbReference type="Proteomes" id="UP000814353"/>
    </source>
</evidence>
<evidence type="ECO:0000313" key="2">
    <source>
        <dbReference type="EMBL" id="MBA2780676.1"/>
    </source>
</evidence>
<name>A0A7V9W436_9GAMM</name>
<keyword evidence="1" id="KW-0812">Transmembrane</keyword>
<proteinExistence type="predicted"/>
<feature type="transmembrane region" description="Helical" evidence="1">
    <location>
        <begin position="78"/>
        <end position="103"/>
    </location>
</feature>
<dbReference type="Proteomes" id="UP000814353">
    <property type="component" value="Unassembled WGS sequence"/>
</dbReference>